<dbReference type="EMBL" id="JADGJQ010000002">
    <property type="protein sequence ID" value="KAJ3184954.1"/>
    <property type="molecule type" value="Genomic_DNA"/>
</dbReference>
<dbReference type="AlphaFoldDB" id="A0AAD5XUM9"/>
<feature type="region of interest" description="Disordered" evidence="2">
    <location>
        <begin position="199"/>
        <end position="284"/>
    </location>
</feature>
<evidence type="ECO:0000256" key="1">
    <source>
        <dbReference type="SAM" id="Coils"/>
    </source>
</evidence>
<dbReference type="GO" id="GO:0035869">
    <property type="term" value="C:ciliary transition zone"/>
    <property type="evidence" value="ECO:0007669"/>
    <property type="project" value="TreeGrafter"/>
</dbReference>
<keyword evidence="4" id="KW-1185">Reference proteome</keyword>
<dbReference type="InterPro" id="IPR027267">
    <property type="entry name" value="AH/BAR_dom_sf"/>
</dbReference>
<dbReference type="Proteomes" id="UP001212152">
    <property type="component" value="Unassembled WGS sequence"/>
</dbReference>
<evidence type="ECO:0000313" key="4">
    <source>
        <dbReference type="Proteomes" id="UP001212152"/>
    </source>
</evidence>
<dbReference type="PANTHER" id="PTHR21223:SF2">
    <property type="entry name" value="CBY1-INTERACTING BAR DOMAIN-CONTAINING PROTEIN HOMOLOG"/>
    <property type="match status" value="1"/>
</dbReference>
<accession>A0AAD5XUM9</accession>
<dbReference type="PANTHER" id="PTHR21223">
    <property type="entry name" value="CBY1-INTERACTING BAR DOMAIN-CONTAINING PROTEIN HOMOLOG"/>
    <property type="match status" value="1"/>
</dbReference>
<organism evidence="3 4">
    <name type="scientific">Geranomyces variabilis</name>
    <dbReference type="NCBI Taxonomy" id="109894"/>
    <lineage>
        <taxon>Eukaryota</taxon>
        <taxon>Fungi</taxon>
        <taxon>Fungi incertae sedis</taxon>
        <taxon>Chytridiomycota</taxon>
        <taxon>Chytridiomycota incertae sedis</taxon>
        <taxon>Chytridiomycetes</taxon>
        <taxon>Spizellomycetales</taxon>
        <taxon>Powellomycetaceae</taxon>
        <taxon>Geranomyces</taxon>
    </lineage>
</organism>
<dbReference type="InterPro" id="IPR009602">
    <property type="entry name" value="CBAR/FAM92"/>
</dbReference>
<dbReference type="SUPFAM" id="SSF103657">
    <property type="entry name" value="BAR/IMD domain-like"/>
    <property type="match status" value="1"/>
</dbReference>
<feature type="compositionally biased region" description="Basic and acidic residues" evidence="2">
    <location>
        <begin position="265"/>
        <end position="284"/>
    </location>
</feature>
<protein>
    <submittedName>
        <fullName evidence="3">Uncharacterized protein</fullName>
    </submittedName>
</protein>
<feature type="compositionally biased region" description="Acidic residues" evidence="2">
    <location>
        <begin position="220"/>
        <end position="234"/>
    </location>
</feature>
<sequence length="284" mass="32625">MSNLRSTLAGYLRNQERLRRKSLKLAVVLKMFSETEAPALSDVLGGLSELLTERELARENALQRINLLSQEPLKLYSMICSRMKNEVKARESAIKKEQQKQENFDRVVIKDGTNTTKINQLQLELKSAHQDTRNVTAQLMDSVARFESEKRDNLQKSLGEFIWNEMNYHSQALEILTDAHQLLLADDLDVDLEEIEEKILPPSRQGSPTRRRHGPGFADEILEDEEGDADEEVEGGGARHRQGEHVYAKRPSLKPQPGFRPAGRRPSERWTGKERRQSYRDTHQ</sequence>
<dbReference type="Pfam" id="PF06730">
    <property type="entry name" value="FAM92"/>
    <property type="match status" value="1"/>
</dbReference>
<dbReference type="GO" id="GO:0036064">
    <property type="term" value="C:ciliary basal body"/>
    <property type="evidence" value="ECO:0007669"/>
    <property type="project" value="TreeGrafter"/>
</dbReference>
<dbReference type="GO" id="GO:0060271">
    <property type="term" value="P:cilium assembly"/>
    <property type="evidence" value="ECO:0007669"/>
    <property type="project" value="TreeGrafter"/>
</dbReference>
<evidence type="ECO:0000313" key="3">
    <source>
        <dbReference type="EMBL" id="KAJ3184954.1"/>
    </source>
</evidence>
<gene>
    <name evidence="3" type="ORF">HDU87_002520</name>
</gene>
<name>A0AAD5XUM9_9FUNG</name>
<proteinExistence type="predicted"/>
<comment type="caution">
    <text evidence="3">The sequence shown here is derived from an EMBL/GenBank/DDBJ whole genome shotgun (WGS) entry which is preliminary data.</text>
</comment>
<feature type="coiled-coil region" evidence="1">
    <location>
        <begin position="80"/>
        <end position="138"/>
    </location>
</feature>
<reference evidence="3" key="1">
    <citation type="submission" date="2020-05" db="EMBL/GenBank/DDBJ databases">
        <title>Phylogenomic resolution of chytrid fungi.</title>
        <authorList>
            <person name="Stajich J.E."/>
            <person name="Amses K."/>
            <person name="Simmons R."/>
            <person name="Seto K."/>
            <person name="Myers J."/>
            <person name="Bonds A."/>
            <person name="Quandt C.A."/>
            <person name="Barry K."/>
            <person name="Liu P."/>
            <person name="Grigoriev I."/>
            <person name="Longcore J.E."/>
            <person name="James T.Y."/>
        </authorList>
    </citation>
    <scope>NUCLEOTIDE SEQUENCE</scope>
    <source>
        <strain evidence="3">JEL0379</strain>
    </source>
</reference>
<keyword evidence="1" id="KW-0175">Coiled coil</keyword>
<evidence type="ECO:0000256" key="2">
    <source>
        <dbReference type="SAM" id="MobiDB-lite"/>
    </source>
</evidence>
<dbReference type="Gene3D" id="1.20.1270.60">
    <property type="entry name" value="Arfaptin homology (AH) domain/BAR domain"/>
    <property type="match status" value="1"/>
</dbReference>